<dbReference type="AlphaFoldDB" id="A0AA39MYU8"/>
<dbReference type="GeneID" id="85361440"/>
<dbReference type="Proteomes" id="UP001175211">
    <property type="component" value="Unassembled WGS sequence"/>
</dbReference>
<accession>A0AA39MYU8</accession>
<dbReference type="RefSeq" id="XP_060327585.1">
    <property type="nucleotide sequence ID" value="XM_060477892.1"/>
</dbReference>
<evidence type="ECO:0000313" key="2">
    <source>
        <dbReference type="Proteomes" id="UP001175211"/>
    </source>
</evidence>
<dbReference type="EMBL" id="JAUEPS010000034">
    <property type="protein sequence ID" value="KAK0451248.1"/>
    <property type="molecule type" value="Genomic_DNA"/>
</dbReference>
<comment type="caution">
    <text evidence="1">The sequence shown here is derived from an EMBL/GenBank/DDBJ whole genome shotgun (WGS) entry which is preliminary data.</text>
</comment>
<gene>
    <name evidence="1" type="ORF">EV420DRAFT_1646323</name>
</gene>
<protein>
    <submittedName>
        <fullName evidence="1">Uncharacterized protein</fullName>
    </submittedName>
</protein>
<sequence length="442" mass="48084">MVPFTHLKGVAPLAQGLPNQSNKKAPAISAELPSIQSKNNADLWGDMESPLTSIVSPVLDISMRSSGPVSIDEKGLSSWPVKEESVASEDFNLPSQYGGRITANELNSISFQTALDVDLLDLDDNSVILHPSKVMGWETVGKKKGRCTPLLDPGSKTTGFTASMKNRYEILSDSDVDENKVAIENTIKFVHDVCQKHFEKQFLNIPSQVQREQEAVAEAAQLEAQAGAMQAENVSNLESDTEHEAGNEIPVEKPFVNKGKIRDFCDTGIPGIDNEELDPENQCHAWENFNFLKDEDPEVQKVIYEDVMRSWKAHKCSSAKPDSQIGGSSNVEPEVFCISTPVMKGEVSGDGEAMNFTPPITSTPISKPVKKVRIAEDVKTKEMFDATLGNQKVHSKLSSPSVLKASSLGGLQGWSPLSGSNNVIGNPHIDMQHMIGVAQNAM</sequence>
<keyword evidence="2" id="KW-1185">Reference proteome</keyword>
<proteinExistence type="predicted"/>
<evidence type="ECO:0000313" key="1">
    <source>
        <dbReference type="EMBL" id="KAK0451248.1"/>
    </source>
</evidence>
<reference evidence="1" key="1">
    <citation type="submission" date="2023-06" db="EMBL/GenBank/DDBJ databases">
        <authorList>
            <consortium name="Lawrence Berkeley National Laboratory"/>
            <person name="Ahrendt S."/>
            <person name="Sahu N."/>
            <person name="Indic B."/>
            <person name="Wong-Bajracharya J."/>
            <person name="Merenyi Z."/>
            <person name="Ke H.-M."/>
            <person name="Monk M."/>
            <person name="Kocsube S."/>
            <person name="Drula E."/>
            <person name="Lipzen A."/>
            <person name="Balint B."/>
            <person name="Henrissat B."/>
            <person name="Andreopoulos B."/>
            <person name="Martin F.M."/>
            <person name="Harder C.B."/>
            <person name="Rigling D."/>
            <person name="Ford K.L."/>
            <person name="Foster G.D."/>
            <person name="Pangilinan J."/>
            <person name="Papanicolaou A."/>
            <person name="Barry K."/>
            <person name="LaButti K."/>
            <person name="Viragh M."/>
            <person name="Koriabine M."/>
            <person name="Yan M."/>
            <person name="Riley R."/>
            <person name="Champramary S."/>
            <person name="Plett K.L."/>
            <person name="Tsai I.J."/>
            <person name="Slot J."/>
            <person name="Sipos G."/>
            <person name="Plett J."/>
            <person name="Nagy L.G."/>
            <person name="Grigoriev I.V."/>
        </authorList>
    </citation>
    <scope>NUCLEOTIDE SEQUENCE</scope>
    <source>
        <strain evidence="1">CCBAS 213</strain>
    </source>
</reference>
<organism evidence="1 2">
    <name type="scientific">Armillaria tabescens</name>
    <name type="common">Ringless honey mushroom</name>
    <name type="synonym">Agaricus tabescens</name>
    <dbReference type="NCBI Taxonomy" id="1929756"/>
    <lineage>
        <taxon>Eukaryota</taxon>
        <taxon>Fungi</taxon>
        <taxon>Dikarya</taxon>
        <taxon>Basidiomycota</taxon>
        <taxon>Agaricomycotina</taxon>
        <taxon>Agaricomycetes</taxon>
        <taxon>Agaricomycetidae</taxon>
        <taxon>Agaricales</taxon>
        <taxon>Marasmiineae</taxon>
        <taxon>Physalacriaceae</taxon>
        <taxon>Desarmillaria</taxon>
    </lineage>
</organism>
<name>A0AA39MYU8_ARMTA</name>